<dbReference type="InterPro" id="IPR056423">
    <property type="entry name" value="BACK_BPM_SPOP"/>
</dbReference>
<evidence type="ECO:0000313" key="4">
    <source>
        <dbReference type="Proteomes" id="UP000026960"/>
    </source>
</evidence>
<dbReference type="Proteomes" id="UP000026960">
    <property type="component" value="Chromosome 8"/>
</dbReference>
<dbReference type="Gramene" id="OBART08G20430.1">
    <property type="protein sequence ID" value="OBART08G20430.1"/>
    <property type="gene ID" value="OBART08G20430"/>
</dbReference>
<proteinExistence type="inferred from homology"/>
<dbReference type="Pfam" id="PF24570">
    <property type="entry name" value="BACK_BPM_SPOP"/>
    <property type="match status" value="1"/>
</dbReference>
<protein>
    <recommendedName>
        <fullName evidence="2">BPM/SPOP BACK domain-containing protein</fullName>
    </recommendedName>
</protein>
<organism evidence="3">
    <name type="scientific">Oryza barthii</name>
    <dbReference type="NCBI Taxonomy" id="65489"/>
    <lineage>
        <taxon>Eukaryota</taxon>
        <taxon>Viridiplantae</taxon>
        <taxon>Streptophyta</taxon>
        <taxon>Embryophyta</taxon>
        <taxon>Tracheophyta</taxon>
        <taxon>Spermatophyta</taxon>
        <taxon>Magnoliopsida</taxon>
        <taxon>Liliopsida</taxon>
        <taxon>Poales</taxon>
        <taxon>Poaceae</taxon>
        <taxon>BOP clade</taxon>
        <taxon>Oryzoideae</taxon>
        <taxon>Oryzeae</taxon>
        <taxon>Oryzinae</taxon>
        <taxon>Oryza</taxon>
    </lineage>
</organism>
<keyword evidence="4" id="KW-1185">Reference proteome</keyword>
<dbReference type="STRING" id="65489.A0A0D3H250"/>
<dbReference type="HOGENOM" id="CLU_1613353_0_0_1"/>
<reference evidence="3" key="1">
    <citation type="journal article" date="2009" name="Rice">
        <title>De Novo Next Generation Sequencing of Plant Genomes.</title>
        <authorList>
            <person name="Rounsley S."/>
            <person name="Marri P.R."/>
            <person name="Yu Y."/>
            <person name="He R."/>
            <person name="Sisneros N."/>
            <person name="Goicoechea J.L."/>
            <person name="Lee S.J."/>
            <person name="Angelova A."/>
            <person name="Kudrna D."/>
            <person name="Luo M."/>
            <person name="Affourtit J."/>
            <person name="Desany B."/>
            <person name="Knight J."/>
            <person name="Niazi F."/>
            <person name="Egholm M."/>
            <person name="Wing R.A."/>
        </authorList>
    </citation>
    <scope>NUCLEOTIDE SEQUENCE [LARGE SCALE GENOMIC DNA]</scope>
    <source>
        <strain evidence="3">cv. IRGC 105608</strain>
    </source>
</reference>
<dbReference type="AlphaFoldDB" id="A0A0D3H250"/>
<feature type="domain" description="BPM/SPOP BACK" evidence="2">
    <location>
        <begin position="29"/>
        <end position="67"/>
    </location>
</feature>
<dbReference type="Gene3D" id="6.10.250.3030">
    <property type="match status" value="1"/>
</dbReference>
<name>A0A0D3H250_9ORYZ</name>
<comment type="similarity">
    <text evidence="1">Belongs to the Tdpoz family.</text>
</comment>
<evidence type="ECO:0000313" key="3">
    <source>
        <dbReference type="EnsemblPlants" id="OBART08G20430.1"/>
    </source>
</evidence>
<dbReference type="EnsemblPlants" id="OBART08G20430.1">
    <property type="protein sequence ID" value="OBART08G20430.1"/>
    <property type="gene ID" value="OBART08G20430"/>
</dbReference>
<reference evidence="3" key="2">
    <citation type="submission" date="2015-03" db="UniProtKB">
        <authorList>
            <consortium name="EnsemblPlants"/>
        </authorList>
    </citation>
    <scope>IDENTIFICATION</scope>
</reference>
<sequence>MQSFPLVINEIKAHHVCALKPWESVSVETVAMTLACNKMHNYTELKTRCLDFFMEESNFKKRVVTDDVTFILGRVFHCLLKLLALASWSWEKNTLVVVDAVACMSSRFSDADLVVADPRSRAKYKLDYLESQKLAVGKYFPGIRISARELNAEIQLFPRGLKSDN</sequence>
<accession>A0A0D3H250</accession>
<evidence type="ECO:0000259" key="2">
    <source>
        <dbReference type="Pfam" id="PF24570"/>
    </source>
</evidence>
<dbReference type="PaxDb" id="65489-OBART08G20430.1"/>
<evidence type="ECO:0000256" key="1">
    <source>
        <dbReference type="ARBA" id="ARBA00010846"/>
    </source>
</evidence>